<dbReference type="EMBL" id="RYZI01000056">
    <property type="protein sequence ID" value="RWA12231.1"/>
    <property type="molecule type" value="Genomic_DNA"/>
</dbReference>
<dbReference type="PANTHER" id="PTHR39219:SF1">
    <property type="entry name" value="ER MEMBRANE PROTEIN COMPLEX SUBUNIT 10"/>
    <property type="match status" value="1"/>
</dbReference>
<evidence type="ECO:0000313" key="3">
    <source>
        <dbReference type="Proteomes" id="UP000286045"/>
    </source>
</evidence>
<comment type="caution">
    <text evidence="2">The sequence shown here is derived from an EMBL/GenBank/DDBJ whole genome shotgun (WGS) entry which is preliminary data.</text>
</comment>
<organism evidence="2 3">
    <name type="scientific">Xylaria grammica</name>
    <dbReference type="NCBI Taxonomy" id="363999"/>
    <lineage>
        <taxon>Eukaryota</taxon>
        <taxon>Fungi</taxon>
        <taxon>Dikarya</taxon>
        <taxon>Ascomycota</taxon>
        <taxon>Pezizomycotina</taxon>
        <taxon>Sordariomycetes</taxon>
        <taxon>Xylariomycetidae</taxon>
        <taxon>Xylariales</taxon>
        <taxon>Xylariaceae</taxon>
        <taxon>Xylaria</taxon>
    </lineage>
</organism>
<accession>A0A439DCT1</accession>
<keyword evidence="1" id="KW-0732">Signal</keyword>
<gene>
    <name evidence="2" type="ORF">EKO27_g2871</name>
</gene>
<sequence length="194" mass="20585">MKPATILSGFAALALASFANASERTATIYIQAVTAKPATPAPLAELQFDTLSPTEAQILTYEAPDLPDEAKLVRVGVYDPAAKQWSSSTSVASVDNFDKGYSPTLILTIGQSGVPISAAIRGVRIDAGQTRDFGPQAVVLVTTPGKQPDLNKPVVLSPEGKQVVPEEKSMLQKYWWVIALIVMMSVLGGGDEKK</sequence>
<dbReference type="STRING" id="363999.A0A439DCT1"/>
<protein>
    <recommendedName>
        <fullName evidence="4">ER membrane protein complex subunit 10</fullName>
    </recommendedName>
</protein>
<proteinExistence type="predicted"/>
<name>A0A439DCT1_9PEZI</name>
<evidence type="ECO:0008006" key="4">
    <source>
        <dbReference type="Google" id="ProtNLM"/>
    </source>
</evidence>
<evidence type="ECO:0000256" key="1">
    <source>
        <dbReference type="SAM" id="SignalP"/>
    </source>
</evidence>
<reference evidence="2 3" key="1">
    <citation type="submission" date="2018-12" db="EMBL/GenBank/DDBJ databases">
        <title>Draft genome sequence of Xylaria grammica IHI A82.</title>
        <authorList>
            <person name="Buettner E."/>
            <person name="Kellner H."/>
        </authorList>
    </citation>
    <scope>NUCLEOTIDE SEQUENCE [LARGE SCALE GENOMIC DNA]</scope>
    <source>
        <strain evidence="2 3">IHI A82</strain>
    </source>
</reference>
<dbReference type="PANTHER" id="PTHR39219">
    <property type="entry name" value="ER MEMBRANE PROTEIN COMPLEX SUBUNIT 10"/>
    <property type="match status" value="1"/>
</dbReference>
<evidence type="ECO:0000313" key="2">
    <source>
        <dbReference type="EMBL" id="RWA12231.1"/>
    </source>
</evidence>
<dbReference type="AlphaFoldDB" id="A0A439DCT1"/>
<keyword evidence="3" id="KW-1185">Reference proteome</keyword>
<dbReference type="Proteomes" id="UP000286045">
    <property type="component" value="Unassembled WGS sequence"/>
</dbReference>
<feature type="chain" id="PRO_5019135755" description="ER membrane protein complex subunit 10" evidence="1">
    <location>
        <begin position="22"/>
        <end position="194"/>
    </location>
</feature>
<feature type="signal peptide" evidence="1">
    <location>
        <begin position="1"/>
        <end position="21"/>
    </location>
</feature>